<evidence type="ECO:0000256" key="5">
    <source>
        <dbReference type="ARBA" id="ARBA00022927"/>
    </source>
</evidence>
<feature type="compositionally biased region" description="Low complexity" evidence="10">
    <location>
        <begin position="505"/>
        <end position="515"/>
    </location>
</feature>
<feature type="domain" description="Conserved oligomeric complex COG6 N-terminal" evidence="11">
    <location>
        <begin position="35"/>
        <end position="146"/>
    </location>
</feature>
<feature type="compositionally biased region" description="Polar residues" evidence="10">
    <location>
        <begin position="490"/>
        <end position="499"/>
    </location>
</feature>
<dbReference type="GO" id="GO:0017119">
    <property type="term" value="C:Golgi transport complex"/>
    <property type="evidence" value="ECO:0007669"/>
    <property type="project" value="UniProtKB-UniRule"/>
</dbReference>
<keyword evidence="14" id="KW-1185">Reference proteome</keyword>
<evidence type="ECO:0000313" key="13">
    <source>
        <dbReference type="EMBL" id="GAV71124.1"/>
    </source>
</evidence>
<feature type="domain" description="Conserved Oligomeric Golgi complex subunit 6 C-terminal" evidence="12">
    <location>
        <begin position="177"/>
        <end position="685"/>
    </location>
</feature>
<keyword evidence="5 9" id="KW-0653">Protein transport</keyword>
<evidence type="ECO:0000313" key="14">
    <source>
        <dbReference type="Proteomes" id="UP000187406"/>
    </source>
</evidence>
<dbReference type="GO" id="GO:0015031">
    <property type="term" value="P:protein transport"/>
    <property type="evidence" value="ECO:0007669"/>
    <property type="project" value="UniProtKB-KW"/>
</dbReference>
<dbReference type="InterPro" id="IPR048369">
    <property type="entry name" value="COG6_C"/>
</dbReference>
<evidence type="ECO:0000256" key="4">
    <source>
        <dbReference type="ARBA" id="ARBA00022448"/>
    </source>
</evidence>
<protein>
    <recommendedName>
        <fullName evidence="3 9">Conserved oligomeric Golgi complex subunit 6</fullName>
        <shortName evidence="9">COG complex subunit 6</shortName>
    </recommendedName>
    <alternativeName>
        <fullName evidence="8 9">Component of oligomeric Golgi complex 6</fullName>
    </alternativeName>
</protein>
<dbReference type="AlphaFoldDB" id="A0A1Q3BT42"/>
<dbReference type="PANTHER" id="PTHR21506">
    <property type="entry name" value="COMPONENT OF OLIGOMERIC GOLGI COMPLEX 6"/>
    <property type="match status" value="1"/>
</dbReference>
<keyword evidence="4 9" id="KW-0813">Transport</keyword>
<dbReference type="GO" id="GO:0000139">
    <property type="term" value="C:Golgi membrane"/>
    <property type="evidence" value="ECO:0007669"/>
    <property type="project" value="UniProtKB-SubCell"/>
</dbReference>
<accession>A0A1Q3BT42</accession>
<dbReference type="FunCoup" id="A0A1Q3BT42">
    <property type="interactions" value="3319"/>
</dbReference>
<evidence type="ECO:0000256" key="9">
    <source>
        <dbReference type="RuleBase" id="RU365075"/>
    </source>
</evidence>
<evidence type="ECO:0000256" key="1">
    <source>
        <dbReference type="ARBA" id="ARBA00004395"/>
    </source>
</evidence>
<evidence type="ECO:0000259" key="12">
    <source>
        <dbReference type="Pfam" id="PF20653"/>
    </source>
</evidence>
<evidence type="ECO:0000256" key="10">
    <source>
        <dbReference type="SAM" id="MobiDB-lite"/>
    </source>
</evidence>
<feature type="compositionally biased region" description="Basic residues" evidence="10">
    <location>
        <begin position="477"/>
        <end position="487"/>
    </location>
</feature>
<dbReference type="Pfam" id="PF20653">
    <property type="entry name" value="COG6_C"/>
    <property type="match status" value="1"/>
</dbReference>
<dbReference type="SMART" id="SM01087">
    <property type="entry name" value="COG6"/>
    <property type="match status" value="1"/>
</dbReference>
<comment type="function">
    <text evidence="9">Required for normal Golgi function.</text>
</comment>
<evidence type="ECO:0000256" key="6">
    <source>
        <dbReference type="ARBA" id="ARBA00023034"/>
    </source>
</evidence>
<comment type="subunit">
    <text evidence="9">Component of the conserved oligomeric Golgi complex.</text>
</comment>
<dbReference type="Pfam" id="PF06419">
    <property type="entry name" value="COG6_N"/>
    <property type="match status" value="1"/>
</dbReference>
<gene>
    <name evidence="13" type="ORF">CFOL_v3_14618</name>
</gene>
<dbReference type="InParanoid" id="A0A1Q3BT42"/>
<feature type="region of interest" description="Disordered" evidence="10">
    <location>
        <begin position="475"/>
        <end position="515"/>
    </location>
</feature>
<evidence type="ECO:0000256" key="3">
    <source>
        <dbReference type="ARBA" id="ARBA00020973"/>
    </source>
</evidence>
<dbReference type="Proteomes" id="UP000187406">
    <property type="component" value="Unassembled WGS sequence"/>
</dbReference>
<dbReference type="STRING" id="3775.A0A1Q3BT42"/>
<evidence type="ECO:0000256" key="2">
    <source>
        <dbReference type="ARBA" id="ARBA00011023"/>
    </source>
</evidence>
<keyword evidence="7 9" id="KW-0472">Membrane</keyword>
<dbReference type="EMBL" id="BDDD01000875">
    <property type="protein sequence ID" value="GAV71124.1"/>
    <property type="molecule type" value="Genomic_DNA"/>
</dbReference>
<keyword evidence="6 9" id="KW-0333">Golgi apparatus</keyword>
<dbReference type="OrthoDB" id="272987at2759"/>
<dbReference type="InterPro" id="IPR048368">
    <property type="entry name" value="COG6_N"/>
</dbReference>
<comment type="similarity">
    <text evidence="2 9">Belongs to the COG6 family.</text>
</comment>
<dbReference type="GO" id="GO:0006891">
    <property type="term" value="P:intra-Golgi vesicle-mediated transport"/>
    <property type="evidence" value="ECO:0007669"/>
    <property type="project" value="UniProtKB-UniRule"/>
</dbReference>
<dbReference type="PANTHER" id="PTHR21506:SF0">
    <property type="entry name" value="CONSERVED OLIGOMERIC GOLGI COMPLEX SUBUNIT 6"/>
    <property type="match status" value="1"/>
</dbReference>
<evidence type="ECO:0000256" key="8">
    <source>
        <dbReference type="ARBA" id="ARBA00031348"/>
    </source>
</evidence>
<reference evidence="14" key="1">
    <citation type="submission" date="2016-04" db="EMBL/GenBank/DDBJ databases">
        <title>Cephalotus genome sequencing.</title>
        <authorList>
            <person name="Fukushima K."/>
            <person name="Hasebe M."/>
            <person name="Fang X."/>
        </authorList>
    </citation>
    <scope>NUCLEOTIDE SEQUENCE [LARGE SCALE GENOMIC DNA]</scope>
    <source>
        <strain evidence="14">cv. St1</strain>
    </source>
</reference>
<comment type="subcellular location">
    <subcellularLocation>
        <location evidence="1 9">Golgi apparatus membrane</location>
        <topology evidence="1 9">Peripheral membrane protein</topology>
    </subcellularLocation>
</comment>
<name>A0A1Q3BT42_CEPFO</name>
<sequence>MGTAVGLAPGLSRKLKKVLESRTDSPDLLSSLNTLSTFYTDNTPQARRNLRSAIENRSLSINLHFLQASDAAQQALDRVEDEVNALAECCDRIAKALNSCSASTGDIISTTERLKQELEITQQRQEIVSCFLRDYQLSNEEINALRDEELNENFFKALAHVQEIHANCKVLLRTHHQRAGLELMDMMAVYQEGAYERLCRWVQAECRKLGDTDNPEVGELLKTAVLCLKERPVLFKYCAEEVANMRHNALFRRFISALTRGGPGGLPRPIEVHAHDPLRYVGDMLGWLHQLVVVLLDPDAVVDTRSIASRFSKSSENGSGKTESDLTFVLDRIFEGVCRPFKVRVEQVLQSQPSLIISYKLSNTLEFYSYTIADLLGKETALYNTLWVLKDAAQKTVFDILKNRGEKLLRYPPLVAVDLAPPPAVMEGVSLLLEIIETQNSMMVSASGKTPNFGPMISALLDPIIQMCEQAAEAHKSKAAGHSSRRRMSSESGQVSKSTVEAMLSNGSSAPSSQNSEAPSKIFLMNCLCAIQQPLLGHEVAAEYVKNLGAMIDNHIRILVNKEVDAILRRCGLSQKMHHFQISLEKEASNTIAGSPLAELEDTSPASLSECLRDFFGYILGSESSLPEFEQIQVPKLRSEVCIQVARSLAEAYELIYRAIMDPKNGYPDPRSLARHPPDQIRTILGI</sequence>
<organism evidence="13 14">
    <name type="scientific">Cephalotus follicularis</name>
    <name type="common">Albany pitcher plant</name>
    <dbReference type="NCBI Taxonomy" id="3775"/>
    <lineage>
        <taxon>Eukaryota</taxon>
        <taxon>Viridiplantae</taxon>
        <taxon>Streptophyta</taxon>
        <taxon>Embryophyta</taxon>
        <taxon>Tracheophyta</taxon>
        <taxon>Spermatophyta</taxon>
        <taxon>Magnoliopsida</taxon>
        <taxon>eudicotyledons</taxon>
        <taxon>Gunneridae</taxon>
        <taxon>Pentapetalae</taxon>
        <taxon>rosids</taxon>
        <taxon>fabids</taxon>
        <taxon>Oxalidales</taxon>
        <taxon>Cephalotaceae</taxon>
        <taxon>Cephalotus</taxon>
    </lineage>
</organism>
<dbReference type="InterPro" id="IPR010490">
    <property type="entry name" value="COG6"/>
</dbReference>
<comment type="caution">
    <text evidence="13">The sequence shown here is derived from an EMBL/GenBank/DDBJ whole genome shotgun (WGS) entry which is preliminary data.</text>
</comment>
<evidence type="ECO:0000259" key="11">
    <source>
        <dbReference type="Pfam" id="PF06419"/>
    </source>
</evidence>
<proteinExistence type="inferred from homology"/>
<evidence type="ECO:0000256" key="7">
    <source>
        <dbReference type="ARBA" id="ARBA00023136"/>
    </source>
</evidence>